<dbReference type="PANTHER" id="PTHR12027">
    <property type="entry name" value="WNT RELATED"/>
    <property type="match status" value="1"/>
</dbReference>
<dbReference type="Pfam" id="PF13975">
    <property type="entry name" value="gag-asp_proteas"/>
    <property type="match status" value="1"/>
</dbReference>
<evidence type="ECO:0000256" key="8">
    <source>
        <dbReference type="ARBA" id="ARBA00023180"/>
    </source>
</evidence>
<dbReference type="PROSITE" id="PS00246">
    <property type="entry name" value="WNT1"/>
    <property type="match status" value="1"/>
</dbReference>
<dbReference type="Gene3D" id="1.10.340.70">
    <property type="match status" value="1"/>
</dbReference>
<dbReference type="PANTHER" id="PTHR12027:SF77">
    <property type="entry name" value="PROTEIN WNT-5"/>
    <property type="match status" value="1"/>
</dbReference>
<evidence type="ECO:0000313" key="13">
    <source>
        <dbReference type="Proteomes" id="UP000095280"/>
    </source>
</evidence>
<evidence type="ECO:0000256" key="9">
    <source>
        <dbReference type="ARBA" id="ARBA00023288"/>
    </source>
</evidence>
<evidence type="ECO:0000256" key="11">
    <source>
        <dbReference type="SAM" id="MobiDB-lite"/>
    </source>
</evidence>
<evidence type="ECO:0000259" key="12">
    <source>
        <dbReference type="Pfam" id="PF17921"/>
    </source>
</evidence>
<reference evidence="14" key="1">
    <citation type="submission" date="2016-11" db="UniProtKB">
        <authorList>
            <consortium name="WormBaseParasite"/>
        </authorList>
    </citation>
    <scope>IDENTIFICATION</scope>
</reference>
<feature type="region of interest" description="Disordered" evidence="11">
    <location>
        <begin position="210"/>
        <end position="250"/>
    </location>
</feature>
<evidence type="ECO:0000256" key="3">
    <source>
        <dbReference type="ARBA" id="ARBA00022473"/>
    </source>
</evidence>
<dbReference type="Gene3D" id="2.40.70.10">
    <property type="entry name" value="Acid Proteases"/>
    <property type="match status" value="1"/>
</dbReference>
<keyword evidence="13" id="KW-1185">Reference proteome</keyword>
<keyword evidence="4" id="KW-0964">Secreted</keyword>
<dbReference type="InterPro" id="IPR043158">
    <property type="entry name" value="Wnt_C"/>
</dbReference>
<dbReference type="AlphaFoldDB" id="A0A1I8G9U1"/>
<keyword evidence="5" id="KW-0272">Extracellular matrix</keyword>
<feature type="compositionally biased region" description="Polar residues" evidence="11">
    <location>
        <begin position="863"/>
        <end position="872"/>
    </location>
</feature>
<dbReference type="GO" id="GO:0060070">
    <property type="term" value="P:canonical Wnt signaling pathway"/>
    <property type="evidence" value="ECO:0007669"/>
    <property type="project" value="TreeGrafter"/>
</dbReference>
<feature type="compositionally biased region" description="Basic residues" evidence="11">
    <location>
        <begin position="229"/>
        <end position="249"/>
    </location>
</feature>
<dbReference type="GO" id="GO:0045165">
    <property type="term" value="P:cell fate commitment"/>
    <property type="evidence" value="ECO:0007669"/>
    <property type="project" value="TreeGrafter"/>
</dbReference>
<evidence type="ECO:0000313" key="14">
    <source>
        <dbReference type="WBParaSite" id="maker-uti_cns_0001275-snap-gene-0.4-mRNA-1"/>
    </source>
</evidence>
<dbReference type="CDD" id="cd19337">
    <property type="entry name" value="Wnt_Wnt5"/>
    <property type="match status" value="1"/>
</dbReference>
<feature type="domain" description="Integrase zinc-binding" evidence="12">
    <location>
        <begin position="687"/>
        <end position="741"/>
    </location>
</feature>
<comment type="subcellular location">
    <subcellularLocation>
        <location evidence="1 10">Secreted</location>
        <location evidence="1 10">Extracellular space</location>
        <location evidence="1 10">Extracellular matrix</location>
    </subcellularLocation>
</comment>
<dbReference type="InterPro" id="IPR018161">
    <property type="entry name" value="Wnt_CS"/>
</dbReference>
<keyword evidence="3 10" id="KW-0217">Developmental protein</keyword>
<sequence length="945" mass="105068">MPAVTQGARLGMQECASQFKARRWNCGASHRSSLAFGPVSDDAPTREASFAHAITAAGVVHAVARACKRAAQDGEIGKGPFLSKCGCSKALRPGNISRDWIWGGCGDDVLFGYDFAKGFIDAKESEQNHPRHSMELAKTMVNLHNNEVGRRMVFQSAIVDCKCHGVSGSCSLKTCWQQLLPFKLIGQRLLGLYDQAAKVKLATRGFGLRLRRPRKGRNSTAANRNSQSRNRRRRQRRQRRQRQRRRRRPLRSELVYIADSPDFCRPNHTLGIEGTRNRQCYLNPEDPHTSCSKLCCQRGYVSRLIKETHKCKCKFEWCCKIHCQQCVTQKFITSMKIVRKSVLVNPRAALSSFTGRDLTMASQANNSELNLDDPDTAEAWLLSFAAAARTKKLTDTEEDRQITDLFLARAGDNPAKKRLDIAERAKFLALRQDPSESVASYYRRLRAAAATCSFEKLGTKQSSEDELITMRLVDGLASVDHKHRLLERMQATDMLLNERRERNGIFRQVKINGKELQMQVDTGADVSLIPRGHWETLGCPALRKSRRILRQFDGSIIRTLGEFTATWDDQEKFRTVDLVVTAARKSHGLLGLDNLDWNPEGQAASAQDSVVQHLDCLKGFQARIKLIEGAKPFYCAARAVPLHLHVMRRIAGNRWSGCSPAERPFKAIRHALTIDDSVVCYGDRPVIPSSLRSRVLELVHSGAHPGASSTRALVRNSVWWPGYCGDVEGFVRACHTCAKQRQSGHSSVHQWPADSEPWGRVHMDHAHVPKVGLLLVLVDAMSAWPEAVRLMGRQLRNPITMRTAIRSEVWYAPRRGAIPEKAEFLAQKGSNTALIVRQGNRVTLAHLDQLRRHEPDNNEGGATATTDLNGNLRSEGAAKPADLPTVTPGSDGPPVSATAGGEPAGGELSPEYPESGGHNRLAESRAGTDKATTAQRPSYNLRANR</sequence>
<feature type="region of interest" description="Disordered" evidence="11">
    <location>
        <begin position="851"/>
        <end position="945"/>
    </location>
</feature>
<dbReference type="WBParaSite" id="maker-uti_cns_0001275-snap-gene-0.4-mRNA-1">
    <property type="protein sequence ID" value="maker-uti_cns_0001275-snap-gene-0.4-mRNA-1"/>
    <property type="gene ID" value="maker-uti_cns_0001275-snap-gene-0.4"/>
</dbReference>
<evidence type="ECO:0000256" key="6">
    <source>
        <dbReference type="ARBA" id="ARBA00022687"/>
    </source>
</evidence>
<evidence type="ECO:0000256" key="7">
    <source>
        <dbReference type="ARBA" id="ARBA00023157"/>
    </source>
</evidence>
<dbReference type="GO" id="GO:0005125">
    <property type="term" value="F:cytokine activity"/>
    <property type="evidence" value="ECO:0007669"/>
    <property type="project" value="TreeGrafter"/>
</dbReference>
<keyword evidence="8" id="KW-0325">Glycoprotein</keyword>
<dbReference type="Gene3D" id="3.30.2460.20">
    <property type="match status" value="1"/>
</dbReference>
<keyword evidence="6 10" id="KW-0879">Wnt signaling pathway</keyword>
<accession>A0A1I8G9U1</accession>
<dbReference type="InterPro" id="IPR021109">
    <property type="entry name" value="Peptidase_aspartic_dom_sf"/>
</dbReference>
<keyword evidence="7" id="KW-1015">Disulfide bond</keyword>
<dbReference type="GO" id="GO:0005109">
    <property type="term" value="F:frizzled binding"/>
    <property type="evidence" value="ECO:0007669"/>
    <property type="project" value="TreeGrafter"/>
</dbReference>
<dbReference type="SUPFAM" id="SSF50630">
    <property type="entry name" value="Acid proteases"/>
    <property type="match status" value="1"/>
</dbReference>
<dbReference type="Pfam" id="PF00110">
    <property type="entry name" value="wnt"/>
    <property type="match status" value="1"/>
</dbReference>
<dbReference type="PRINTS" id="PR01349">
    <property type="entry name" value="WNTPROTEIN"/>
</dbReference>
<evidence type="ECO:0000256" key="10">
    <source>
        <dbReference type="RuleBase" id="RU003500"/>
    </source>
</evidence>
<evidence type="ECO:0000256" key="1">
    <source>
        <dbReference type="ARBA" id="ARBA00004498"/>
    </source>
</evidence>
<evidence type="ECO:0000256" key="5">
    <source>
        <dbReference type="ARBA" id="ARBA00022530"/>
    </source>
</evidence>
<evidence type="ECO:0000256" key="2">
    <source>
        <dbReference type="ARBA" id="ARBA00005683"/>
    </source>
</evidence>
<comment type="similarity">
    <text evidence="2 10">Belongs to the Wnt family.</text>
</comment>
<proteinExistence type="inferred from homology"/>
<comment type="function">
    <text evidence="10">Ligand for members of the frizzled family of seven transmembrane receptors.</text>
</comment>
<feature type="compositionally biased region" description="Polar residues" evidence="11">
    <location>
        <begin position="930"/>
        <end position="945"/>
    </location>
</feature>
<dbReference type="InterPro" id="IPR005817">
    <property type="entry name" value="Wnt"/>
</dbReference>
<dbReference type="Proteomes" id="UP000095280">
    <property type="component" value="Unplaced"/>
</dbReference>
<keyword evidence="9" id="KW-0449">Lipoprotein</keyword>
<organism evidence="13 14">
    <name type="scientific">Macrostomum lignano</name>
    <dbReference type="NCBI Taxonomy" id="282301"/>
    <lineage>
        <taxon>Eukaryota</taxon>
        <taxon>Metazoa</taxon>
        <taxon>Spiralia</taxon>
        <taxon>Lophotrochozoa</taxon>
        <taxon>Platyhelminthes</taxon>
        <taxon>Rhabditophora</taxon>
        <taxon>Macrostomorpha</taxon>
        <taxon>Macrostomida</taxon>
        <taxon>Macrostomidae</taxon>
        <taxon>Macrostomum</taxon>
    </lineage>
</organism>
<protein>
    <recommendedName>
        <fullName evidence="10">Protein Wnt</fullName>
    </recommendedName>
</protein>
<dbReference type="GO" id="GO:0005615">
    <property type="term" value="C:extracellular space"/>
    <property type="evidence" value="ECO:0007669"/>
    <property type="project" value="TreeGrafter"/>
</dbReference>
<dbReference type="SMART" id="SM00097">
    <property type="entry name" value="WNT1"/>
    <property type="match status" value="1"/>
</dbReference>
<dbReference type="Pfam" id="PF17921">
    <property type="entry name" value="Integrase_H2C2"/>
    <property type="match status" value="1"/>
</dbReference>
<evidence type="ECO:0000256" key="4">
    <source>
        <dbReference type="ARBA" id="ARBA00022525"/>
    </source>
</evidence>
<name>A0A1I8G9U1_9PLAT</name>
<dbReference type="GO" id="GO:0030182">
    <property type="term" value="P:neuron differentiation"/>
    <property type="evidence" value="ECO:0007669"/>
    <property type="project" value="TreeGrafter"/>
</dbReference>
<dbReference type="InterPro" id="IPR041588">
    <property type="entry name" value="Integrase_H2C2"/>
</dbReference>